<dbReference type="Proteomes" id="UP000218334">
    <property type="component" value="Unassembled WGS sequence"/>
</dbReference>
<dbReference type="AlphaFoldDB" id="A0A2H3B9C6"/>
<organism evidence="1 2">
    <name type="scientific">Armillaria solidipes</name>
    <dbReference type="NCBI Taxonomy" id="1076256"/>
    <lineage>
        <taxon>Eukaryota</taxon>
        <taxon>Fungi</taxon>
        <taxon>Dikarya</taxon>
        <taxon>Basidiomycota</taxon>
        <taxon>Agaricomycotina</taxon>
        <taxon>Agaricomycetes</taxon>
        <taxon>Agaricomycetidae</taxon>
        <taxon>Agaricales</taxon>
        <taxon>Marasmiineae</taxon>
        <taxon>Physalacriaceae</taxon>
        <taxon>Armillaria</taxon>
    </lineage>
</organism>
<gene>
    <name evidence="1" type="ORF">ARMSODRAFT_960225</name>
</gene>
<proteinExistence type="predicted"/>
<sequence length="151" mass="16669">MELIVRLLSSALSRSPVPAFACPRALSFLCLRSRLVPMFPAFVSSCSLSWTLRASASCLTPVYSFLPSSAYLSSSRRASLSDTMSFSISVSTYWGDFAIEYPALGIQRDWCSSQVQSTFPLAVPHEEFSTPSGGCEEGRLRFRFMPSKFPP</sequence>
<reference evidence="2" key="1">
    <citation type="journal article" date="2017" name="Nat. Ecol. Evol.">
        <title>Genome expansion and lineage-specific genetic innovations in the forest pathogenic fungi Armillaria.</title>
        <authorList>
            <person name="Sipos G."/>
            <person name="Prasanna A.N."/>
            <person name="Walter M.C."/>
            <person name="O'Connor E."/>
            <person name="Balint B."/>
            <person name="Krizsan K."/>
            <person name="Kiss B."/>
            <person name="Hess J."/>
            <person name="Varga T."/>
            <person name="Slot J."/>
            <person name="Riley R."/>
            <person name="Boka B."/>
            <person name="Rigling D."/>
            <person name="Barry K."/>
            <person name="Lee J."/>
            <person name="Mihaltcheva S."/>
            <person name="LaButti K."/>
            <person name="Lipzen A."/>
            <person name="Waldron R."/>
            <person name="Moloney N.M."/>
            <person name="Sperisen C."/>
            <person name="Kredics L."/>
            <person name="Vagvoelgyi C."/>
            <person name="Patrignani A."/>
            <person name="Fitzpatrick D."/>
            <person name="Nagy I."/>
            <person name="Doyle S."/>
            <person name="Anderson J.B."/>
            <person name="Grigoriev I.V."/>
            <person name="Gueldener U."/>
            <person name="Muensterkoetter M."/>
            <person name="Nagy L.G."/>
        </authorList>
    </citation>
    <scope>NUCLEOTIDE SEQUENCE [LARGE SCALE GENOMIC DNA]</scope>
    <source>
        <strain evidence="2">28-4</strain>
    </source>
</reference>
<evidence type="ECO:0000313" key="2">
    <source>
        <dbReference type="Proteomes" id="UP000218334"/>
    </source>
</evidence>
<evidence type="ECO:0000313" key="1">
    <source>
        <dbReference type="EMBL" id="PBK66280.1"/>
    </source>
</evidence>
<name>A0A2H3B9C6_9AGAR</name>
<protein>
    <submittedName>
        <fullName evidence="1">Uncharacterized protein</fullName>
    </submittedName>
</protein>
<accession>A0A2H3B9C6</accession>
<keyword evidence="2" id="KW-1185">Reference proteome</keyword>
<dbReference type="EMBL" id="KZ293441">
    <property type="protein sequence ID" value="PBK66280.1"/>
    <property type="molecule type" value="Genomic_DNA"/>
</dbReference>